<dbReference type="EMBL" id="JAADJG010000158">
    <property type="protein sequence ID" value="KAF4453275.1"/>
    <property type="molecule type" value="Genomic_DNA"/>
</dbReference>
<proteinExistence type="predicted"/>
<comment type="caution">
    <text evidence="1">The sequence shown here is derived from an EMBL/GenBank/DDBJ whole genome shotgun (WGS) entry which is preliminary data.</text>
</comment>
<organism evidence="1 2">
    <name type="scientific">Fusarium austroafricanum</name>
    <dbReference type="NCBI Taxonomy" id="2364996"/>
    <lineage>
        <taxon>Eukaryota</taxon>
        <taxon>Fungi</taxon>
        <taxon>Dikarya</taxon>
        <taxon>Ascomycota</taxon>
        <taxon>Pezizomycotina</taxon>
        <taxon>Sordariomycetes</taxon>
        <taxon>Hypocreomycetidae</taxon>
        <taxon>Hypocreales</taxon>
        <taxon>Nectriaceae</taxon>
        <taxon>Fusarium</taxon>
        <taxon>Fusarium concolor species complex</taxon>
    </lineage>
</organism>
<gene>
    <name evidence="1" type="ORF">F53441_4005</name>
</gene>
<evidence type="ECO:0000313" key="2">
    <source>
        <dbReference type="Proteomes" id="UP000605986"/>
    </source>
</evidence>
<reference evidence="1" key="1">
    <citation type="submission" date="2020-01" db="EMBL/GenBank/DDBJ databases">
        <title>Identification and distribution of gene clusters putatively required for synthesis of sphingolipid metabolism inhibitors in phylogenetically diverse species of the filamentous fungus Fusarium.</title>
        <authorList>
            <person name="Kim H.-S."/>
            <person name="Busman M."/>
            <person name="Brown D.W."/>
            <person name="Divon H."/>
            <person name="Uhlig S."/>
            <person name="Proctor R.H."/>
        </authorList>
    </citation>
    <scope>NUCLEOTIDE SEQUENCE</scope>
    <source>
        <strain evidence="1">NRRL 53441</strain>
    </source>
</reference>
<evidence type="ECO:0000313" key="1">
    <source>
        <dbReference type="EMBL" id="KAF4453275.1"/>
    </source>
</evidence>
<name>A0A8H4KNC1_9HYPO</name>
<dbReference type="AlphaFoldDB" id="A0A8H4KNC1"/>
<dbReference type="Proteomes" id="UP000605986">
    <property type="component" value="Unassembled WGS sequence"/>
</dbReference>
<accession>A0A8H4KNC1</accession>
<sequence length="553" mass="63912">MAPHDFLSLPHEVRHEIYKAYFTLDGGYAFQPWSGQPGSGKLAAADGQPLDLALMYTCRLIASETKNLPLKHNVVSFATVYHPEWRQWAGRFDYLLRAQLFMQTRVLLELERSGHITPNIYTQIDSKFPRFVAALKYALGHHWELDTNRCLDKVLSCYEWCHYGTLWRRYEAFTGLRMSRHEISQAVTFALRLVAQELRTSPKPHAIQNLEGWRGDCDGLVDFLNQCYEPWEIPSESGLEAMGRRFGDDLPWSRIQRWERMHGKTWPSSVVYRSKYQFSAAALAIRFLDHLPTSKRLSIREIVLREDRIAVGYQECHATGLIPFCRENSRLRIDHRVSLLNNIFQAANIVSDTHGFLRNTKKYYGEWPPIPVGLIFRQLSCWSTESLAAVGAGMPADTYSLVFDGEPAIDLCSDIFQEIVLREAAFYLALDRVYPRQMDRHDCLFFSYICVGGAEAMRRLVDQTSVLRCNFHPGQMWSIDKFAKDIVKHPIDTIHGKMELRDILKTPDKCAFYPPTSLPSWIDLMMENYESRKILSKYDLQQACVYPKGWGRG</sequence>
<keyword evidence="2" id="KW-1185">Reference proteome</keyword>
<protein>
    <submittedName>
        <fullName evidence="1">Uncharacterized protein</fullName>
    </submittedName>
</protein>
<dbReference type="OrthoDB" id="5062850at2759"/>